<accession>A0A9D1M1C8</accession>
<evidence type="ECO:0000313" key="1">
    <source>
        <dbReference type="EMBL" id="HIU51856.1"/>
    </source>
</evidence>
<organism evidence="1 2">
    <name type="scientific">Candidatus Merdicola faecigallinarum</name>
    <dbReference type="NCBI Taxonomy" id="2840862"/>
    <lineage>
        <taxon>Bacteria</taxon>
        <taxon>Bacillati</taxon>
        <taxon>Bacillota</taxon>
        <taxon>Clostridia</taxon>
        <taxon>Candidatus Merdicola</taxon>
    </lineage>
</organism>
<sequence length="388" mass="45731">MKIVDHFKTFFSKIKNQKQYQLLLDSPKDLYTDLINSPKINTMINNMPQNLSQIEKAYYIYLELGKIVSENPKFIYANEEKRKKHYNDPLDSKNYFGICKSISELYVSILKDPRIGISADLVKENTENPTSHIDVILKIDGKNYIANLIADLSRIKSSRKVYNFCNDLSKSRNSLRLQEVKKSYLENLEHFYGRIDSLTREEIEQLDKKLGYSFFIPQVSKENERGIYTEDVIELLIQDMNNPESFKEYVLHNRNVPEEERLKYKLDYVFENINKLTDFNGKMNYLENIRYYLYLSKKILSPEENSRIIPYAAIIENDSSNIISILKVKPLANSNDKNNNLYYLFSAKDNKYIYKTPEEMKEFVDENSLRIIGTFDKFDPQKTDALEL</sequence>
<evidence type="ECO:0000313" key="2">
    <source>
        <dbReference type="Proteomes" id="UP000824093"/>
    </source>
</evidence>
<dbReference type="EMBL" id="DVNH01000029">
    <property type="protein sequence ID" value="HIU51856.1"/>
    <property type="molecule type" value="Genomic_DNA"/>
</dbReference>
<reference evidence="1" key="2">
    <citation type="journal article" date="2021" name="PeerJ">
        <title>Extensive microbial diversity within the chicken gut microbiome revealed by metagenomics and culture.</title>
        <authorList>
            <person name="Gilroy R."/>
            <person name="Ravi A."/>
            <person name="Getino M."/>
            <person name="Pursley I."/>
            <person name="Horton D.L."/>
            <person name="Alikhan N.F."/>
            <person name="Baker D."/>
            <person name="Gharbi K."/>
            <person name="Hall N."/>
            <person name="Watson M."/>
            <person name="Adriaenssens E.M."/>
            <person name="Foster-Nyarko E."/>
            <person name="Jarju S."/>
            <person name="Secka A."/>
            <person name="Antonio M."/>
            <person name="Oren A."/>
            <person name="Chaudhuri R.R."/>
            <person name="La Ragione R."/>
            <person name="Hildebrand F."/>
            <person name="Pallen M.J."/>
        </authorList>
    </citation>
    <scope>NUCLEOTIDE SEQUENCE</scope>
    <source>
        <strain evidence="1">CHK195-15760</strain>
    </source>
</reference>
<protein>
    <submittedName>
        <fullName evidence="1">Uncharacterized protein</fullName>
    </submittedName>
</protein>
<reference evidence="1" key="1">
    <citation type="submission" date="2020-10" db="EMBL/GenBank/DDBJ databases">
        <authorList>
            <person name="Gilroy R."/>
        </authorList>
    </citation>
    <scope>NUCLEOTIDE SEQUENCE</scope>
    <source>
        <strain evidence="1">CHK195-15760</strain>
    </source>
</reference>
<comment type="caution">
    <text evidence="1">The sequence shown here is derived from an EMBL/GenBank/DDBJ whole genome shotgun (WGS) entry which is preliminary data.</text>
</comment>
<gene>
    <name evidence="1" type="ORF">IAB70_04460</name>
</gene>
<proteinExistence type="predicted"/>
<name>A0A9D1M1C8_9FIRM</name>
<dbReference type="Proteomes" id="UP000824093">
    <property type="component" value="Unassembled WGS sequence"/>
</dbReference>
<dbReference type="AlphaFoldDB" id="A0A9D1M1C8"/>